<dbReference type="GO" id="GO:0047429">
    <property type="term" value="F:nucleoside triphosphate diphosphatase activity"/>
    <property type="evidence" value="ECO:0007669"/>
    <property type="project" value="TreeGrafter"/>
</dbReference>
<protein>
    <submittedName>
        <fullName evidence="2">XTP/dITP diphosphohydrolase</fullName>
    </submittedName>
</protein>
<proteinExistence type="predicted"/>
<dbReference type="InterPro" id="IPR011551">
    <property type="entry name" value="NTP_PyrPHydrolase_MazG"/>
</dbReference>
<keyword evidence="2" id="KW-0378">Hydrolase</keyword>
<evidence type="ECO:0000313" key="2">
    <source>
        <dbReference type="EMBL" id="SDH13758.1"/>
    </source>
</evidence>
<dbReference type="AlphaFoldDB" id="A0A1G7ZYJ9"/>
<organism evidence="2 3">
    <name type="scientific">Rhodococcus triatomae</name>
    <dbReference type="NCBI Taxonomy" id="300028"/>
    <lineage>
        <taxon>Bacteria</taxon>
        <taxon>Bacillati</taxon>
        <taxon>Actinomycetota</taxon>
        <taxon>Actinomycetes</taxon>
        <taxon>Mycobacteriales</taxon>
        <taxon>Nocardiaceae</taxon>
        <taxon>Rhodococcus</taxon>
    </lineage>
</organism>
<dbReference type="SUPFAM" id="SSF101386">
    <property type="entry name" value="all-alpha NTP pyrophosphatases"/>
    <property type="match status" value="1"/>
</dbReference>
<name>A0A1G7ZYJ9_9NOCA</name>
<dbReference type="CDD" id="cd11528">
    <property type="entry name" value="NTP-PPase_MazG_Nterm"/>
    <property type="match status" value="1"/>
</dbReference>
<dbReference type="Proteomes" id="UP000183263">
    <property type="component" value="Unassembled WGS sequence"/>
</dbReference>
<sequence>MTVVLLDPLRPTSVPLEAVGLLAGGVRFASDVPAQTRELLAENPDSEVLVTASADLASEYDGRVIAAPKLPGDNLIEAAEVMDRLWSYGGWEVTQTHRSLSHYLVEETYEVLDAIEDGSGEHLREELGDLLLQVLFHSRIASASGGFDVDDVAAGLVAKLVHRSPHLADDVVGPIDIAEQERAWEIRKAAEKARQSVVDGVAMSQPPISLASKVIGRALEAGLPSDLVPEALATGADEVEAAQNALRADIDTFIVRLRAAEDRARAEGVAPLTGDDWRRFWE</sequence>
<evidence type="ECO:0000259" key="1">
    <source>
        <dbReference type="Pfam" id="PF03819"/>
    </source>
</evidence>
<dbReference type="GO" id="GO:0046081">
    <property type="term" value="P:dUTP catabolic process"/>
    <property type="evidence" value="ECO:0007669"/>
    <property type="project" value="TreeGrafter"/>
</dbReference>
<dbReference type="GO" id="GO:0046052">
    <property type="term" value="P:UTP catabolic process"/>
    <property type="evidence" value="ECO:0007669"/>
    <property type="project" value="TreeGrafter"/>
</dbReference>
<dbReference type="InterPro" id="IPR004518">
    <property type="entry name" value="MazG-like_dom"/>
</dbReference>
<dbReference type="Pfam" id="PF03819">
    <property type="entry name" value="MazG"/>
    <property type="match status" value="1"/>
</dbReference>
<gene>
    <name evidence="2" type="ORF">SAMN05444695_101265</name>
</gene>
<dbReference type="PANTHER" id="PTHR30522">
    <property type="entry name" value="NUCLEOSIDE TRIPHOSPHATE PYROPHOSPHOHYDROLASE"/>
    <property type="match status" value="1"/>
</dbReference>
<dbReference type="RefSeq" id="WP_072737970.1">
    <property type="nucleotide sequence ID" value="NZ_CP048813.1"/>
</dbReference>
<dbReference type="Gene3D" id="1.10.287.1080">
    <property type="entry name" value="MazG-like"/>
    <property type="match status" value="1"/>
</dbReference>
<evidence type="ECO:0000313" key="3">
    <source>
        <dbReference type="Proteomes" id="UP000183263"/>
    </source>
</evidence>
<feature type="domain" description="NTP pyrophosphohydrolase MazG-like" evidence="1">
    <location>
        <begin position="95"/>
        <end position="167"/>
    </location>
</feature>
<dbReference type="GO" id="GO:0006203">
    <property type="term" value="P:dGTP catabolic process"/>
    <property type="evidence" value="ECO:0007669"/>
    <property type="project" value="TreeGrafter"/>
</dbReference>
<reference evidence="2 3" key="1">
    <citation type="submission" date="2016-10" db="EMBL/GenBank/DDBJ databases">
        <authorList>
            <person name="de Groot N.N."/>
        </authorList>
    </citation>
    <scope>NUCLEOTIDE SEQUENCE [LARGE SCALE GENOMIC DNA]</scope>
    <source>
        <strain evidence="2 3">DSM 44892</strain>
    </source>
</reference>
<dbReference type="InterPro" id="IPR048015">
    <property type="entry name" value="NTP-PPase_MazG-like_N"/>
</dbReference>
<dbReference type="GO" id="GO:0046061">
    <property type="term" value="P:dATP catabolic process"/>
    <property type="evidence" value="ECO:0007669"/>
    <property type="project" value="TreeGrafter"/>
</dbReference>
<dbReference type="GO" id="GO:0046076">
    <property type="term" value="P:dTTP catabolic process"/>
    <property type="evidence" value="ECO:0007669"/>
    <property type="project" value="TreeGrafter"/>
</dbReference>
<accession>A0A1G7ZYJ9</accession>
<dbReference type="PANTHER" id="PTHR30522:SF0">
    <property type="entry name" value="NUCLEOSIDE TRIPHOSPHATE PYROPHOSPHOHYDROLASE"/>
    <property type="match status" value="1"/>
</dbReference>
<dbReference type="OrthoDB" id="9808939at2"/>
<dbReference type="GO" id="GO:0046047">
    <property type="term" value="P:TTP catabolic process"/>
    <property type="evidence" value="ECO:0007669"/>
    <property type="project" value="TreeGrafter"/>
</dbReference>
<keyword evidence="3" id="KW-1185">Reference proteome</keyword>
<dbReference type="EMBL" id="FNDN01000001">
    <property type="protein sequence ID" value="SDH13758.1"/>
    <property type="molecule type" value="Genomic_DNA"/>
</dbReference>